<dbReference type="EMBL" id="JAGPNK010000002">
    <property type="protein sequence ID" value="KAH7325537.1"/>
    <property type="molecule type" value="Genomic_DNA"/>
</dbReference>
<comment type="caution">
    <text evidence="1">The sequence shown here is derived from an EMBL/GenBank/DDBJ whole genome shotgun (WGS) entry which is preliminary data.</text>
</comment>
<dbReference type="OrthoDB" id="3200163at2759"/>
<gene>
    <name evidence="1" type="ORF">B0I35DRAFT_115196</name>
</gene>
<evidence type="ECO:0008006" key="3">
    <source>
        <dbReference type="Google" id="ProtNLM"/>
    </source>
</evidence>
<evidence type="ECO:0000313" key="1">
    <source>
        <dbReference type="EMBL" id="KAH7325537.1"/>
    </source>
</evidence>
<proteinExistence type="predicted"/>
<dbReference type="AlphaFoldDB" id="A0A8K0SWX2"/>
<reference evidence="1" key="1">
    <citation type="journal article" date="2021" name="Nat. Commun.">
        <title>Genetic determinants of endophytism in the Arabidopsis root mycobiome.</title>
        <authorList>
            <person name="Mesny F."/>
            <person name="Miyauchi S."/>
            <person name="Thiergart T."/>
            <person name="Pickel B."/>
            <person name="Atanasova L."/>
            <person name="Karlsson M."/>
            <person name="Huettel B."/>
            <person name="Barry K.W."/>
            <person name="Haridas S."/>
            <person name="Chen C."/>
            <person name="Bauer D."/>
            <person name="Andreopoulos W."/>
            <person name="Pangilinan J."/>
            <person name="LaButti K."/>
            <person name="Riley R."/>
            <person name="Lipzen A."/>
            <person name="Clum A."/>
            <person name="Drula E."/>
            <person name="Henrissat B."/>
            <person name="Kohler A."/>
            <person name="Grigoriev I.V."/>
            <person name="Martin F.M."/>
            <person name="Hacquard S."/>
        </authorList>
    </citation>
    <scope>NUCLEOTIDE SEQUENCE</scope>
    <source>
        <strain evidence="1">MPI-CAGE-CH-0235</strain>
    </source>
</reference>
<accession>A0A8K0SWX2</accession>
<protein>
    <recommendedName>
        <fullName evidence="3">Fungal N-terminal domain-containing protein</fullName>
    </recommendedName>
</protein>
<evidence type="ECO:0000313" key="2">
    <source>
        <dbReference type="Proteomes" id="UP000813444"/>
    </source>
</evidence>
<organism evidence="1 2">
    <name type="scientific">Stachybotrys elegans</name>
    <dbReference type="NCBI Taxonomy" id="80388"/>
    <lineage>
        <taxon>Eukaryota</taxon>
        <taxon>Fungi</taxon>
        <taxon>Dikarya</taxon>
        <taxon>Ascomycota</taxon>
        <taxon>Pezizomycotina</taxon>
        <taxon>Sordariomycetes</taxon>
        <taxon>Hypocreomycetidae</taxon>
        <taxon>Hypocreales</taxon>
        <taxon>Stachybotryaceae</taxon>
        <taxon>Stachybotrys</taxon>
    </lineage>
</organism>
<dbReference type="Proteomes" id="UP000813444">
    <property type="component" value="Unassembled WGS sequence"/>
</dbReference>
<sequence length="381" mass="43025">MSGAETIVGIVGSGAGLLSLSIQLGESVMKLKRIYDAAKELPKNISKIILGLETIQIALQMLEQQRQQSGHSGVLLVRCILQCQQSSDEIQQLVDELQAKLSKHKKFGRMLNTFLRNPKVQDLLDKLATAMNSLEFAYMIYLVDQQSRLNQAQAQYSASQGAQLQSLQNQVAQMDANIIREITLLKEQSNTKHILPAHRALGTRNTCSKINAVSTINNSKELELDHEKNHPWSSDSPKSKRKEMKFRVQLRLPSWICSSIWNLAIIRSQNSWCLNMQSYNMVPADSKIFYHCRRGNLGEIRRMFMSGEASPLDVAQISGCTLPTPRNLSVSSLPNGSTRHGHNPICRSSCLWALQRDGYRTRVLRPDHTAKRILYRFRICP</sequence>
<name>A0A8K0SWX2_9HYPO</name>
<keyword evidence="2" id="KW-1185">Reference proteome</keyword>